<dbReference type="GO" id="GO:0003714">
    <property type="term" value="F:transcription corepressor activity"/>
    <property type="evidence" value="ECO:0007669"/>
    <property type="project" value="TreeGrafter"/>
</dbReference>
<evidence type="ECO:0000256" key="7">
    <source>
        <dbReference type="ARBA" id="ARBA00038170"/>
    </source>
</evidence>
<feature type="active site" description="Proton acceptor" evidence="8">
    <location>
        <position position="123"/>
    </location>
</feature>
<dbReference type="PANTHER" id="PTHR11085:SF12">
    <property type="entry name" value="NAD-DEPENDENT PROTEIN DEACYLASE SIRTUIN-6"/>
    <property type="match status" value="1"/>
</dbReference>
<dbReference type="Proteomes" id="UP001147782">
    <property type="component" value="Unassembled WGS sequence"/>
</dbReference>
<dbReference type="SUPFAM" id="SSF52467">
    <property type="entry name" value="DHS-like NAD/FAD-binding domain"/>
    <property type="match status" value="1"/>
</dbReference>
<accession>A0A9W9VJN1</accession>
<evidence type="ECO:0000259" key="9">
    <source>
        <dbReference type="PROSITE" id="PS50305"/>
    </source>
</evidence>
<gene>
    <name evidence="10" type="ORF">N7496_004293</name>
</gene>
<evidence type="ECO:0000313" key="11">
    <source>
        <dbReference type="Proteomes" id="UP001147782"/>
    </source>
</evidence>
<dbReference type="GO" id="GO:0017136">
    <property type="term" value="F:histone deacetylase activity, NAD-dependent"/>
    <property type="evidence" value="ECO:0007669"/>
    <property type="project" value="TreeGrafter"/>
</dbReference>
<dbReference type="GO" id="GO:0005634">
    <property type="term" value="C:nucleus"/>
    <property type="evidence" value="ECO:0007669"/>
    <property type="project" value="TreeGrafter"/>
</dbReference>
<dbReference type="GO" id="GO:0046872">
    <property type="term" value="F:metal ion binding"/>
    <property type="evidence" value="ECO:0007669"/>
    <property type="project" value="UniProtKB-KW"/>
</dbReference>
<dbReference type="InterPro" id="IPR029035">
    <property type="entry name" value="DHS-like_NAD/FAD-binding_dom"/>
</dbReference>
<dbReference type="GO" id="GO:0000122">
    <property type="term" value="P:negative regulation of transcription by RNA polymerase II"/>
    <property type="evidence" value="ECO:0007669"/>
    <property type="project" value="TreeGrafter"/>
</dbReference>
<keyword evidence="3" id="KW-0808">Transferase</keyword>
<comment type="similarity">
    <text evidence="1">Belongs to the sirtuin family. Class I subfamily.</text>
</comment>
<keyword evidence="5 8" id="KW-0862">Zinc</keyword>
<dbReference type="RefSeq" id="XP_056559436.1">
    <property type="nucleotide sequence ID" value="XM_056697224.1"/>
</dbReference>
<keyword evidence="11" id="KW-1185">Reference proteome</keyword>
<comment type="similarity">
    <text evidence="7">Belongs to the sirtuin family. Class IV subfamily.</text>
</comment>
<organism evidence="10 11">
    <name type="scientific">Penicillium cataractarum</name>
    <dbReference type="NCBI Taxonomy" id="2100454"/>
    <lineage>
        <taxon>Eukaryota</taxon>
        <taxon>Fungi</taxon>
        <taxon>Dikarya</taxon>
        <taxon>Ascomycota</taxon>
        <taxon>Pezizomycotina</taxon>
        <taxon>Eurotiomycetes</taxon>
        <taxon>Eurotiomycetidae</taxon>
        <taxon>Eurotiales</taxon>
        <taxon>Aspergillaceae</taxon>
        <taxon>Penicillium</taxon>
    </lineage>
</organism>
<proteinExistence type="inferred from homology"/>
<feature type="binding site" evidence="8">
    <location>
        <position position="161"/>
    </location>
    <ligand>
        <name>Zn(2+)</name>
        <dbReference type="ChEBI" id="CHEBI:29105"/>
    </ligand>
</feature>
<dbReference type="EC" id="2.3.1.286" evidence="2"/>
<evidence type="ECO:0000256" key="2">
    <source>
        <dbReference type="ARBA" id="ARBA00012928"/>
    </source>
</evidence>
<protein>
    <recommendedName>
        <fullName evidence="2">protein acetyllysine N-acetyltransferase</fullName>
        <ecNumber evidence="2">2.3.1.286</ecNumber>
    </recommendedName>
</protein>
<dbReference type="Pfam" id="PF02146">
    <property type="entry name" value="SIR2"/>
    <property type="match status" value="1"/>
</dbReference>
<dbReference type="OrthoDB" id="424302at2759"/>
<dbReference type="FunFam" id="3.40.50.1220:FF:000038">
    <property type="entry name" value="NAD-dependent protein deacetylase sirtuin-6 isoform X2"/>
    <property type="match status" value="1"/>
</dbReference>
<sequence>MADTAPKVAAEERRESLAAVDRKAEALAKQIKKSKHFIVFTGAGISTSAGIPDFRGPDGNWTLRAQGKPRTKHANTLQAIPTISHMALVELQNRGILKILVSQNCDGLHRRSGILPERIAELHGNSNREACNDCNKEYIRDFRAVSTYENGIHDHRTGRKCARCGGTLIDSIINFGEDLPKRDLDLAYQHAELADLCLVLGSSLTVTPACKIPTIPGERKGAKLAICNLQRTPVDDITDYRIFTETDILMAKLMEKLDLPVPPFILRRRLIVKVETQEEDRHKVEVTGVDSDGTPVTFLQSVRLEGSRRVARAEPYIIHVRDTVQPGSELRFDLEFMGHYNEPNLELAHLYNDSEEVLYLLEYDPQTGKWSTERQEIPQRAVEYIVLDP</sequence>
<keyword evidence="4 8" id="KW-0479">Metal-binding</keyword>
<dbReference type="GO" id="GO:0070403">
    <property type="term" value="F:NAD+ binding"/>
    <property type="evidence" value="ECO:0007669"/>
    <property type="project" value="InterPro"/>
</dbReference>
<dbReference type="PROSITE" id="PS50305">
    <property type="entry name" value="SIRTUIN"/>
    <property type="match status" value="1"/>
</dbReference>
<comment type="caution">
    <text evidence="10">The sequence shown here is derived from an EMBL/GenBank/DDBJ whole genome shotgun (WGS) entry which is preliminary data.</text>
</comment>
<dbReference type="InterPro" id="IPR050134">
    <property type="entry name" value="NAD-dep_sirtuin_deacylases"/>
</dbReference>
<reference evidence="10" key="2">
    <citation type="journal article" date="2023" name="IMA Fungus">
        <title>Comparative genomic study of the Penicillium genus elucidates a diverse pangenome and 15 lateral gene transfer events.</title>
        <authorList>
            <person name="Petersen C."/>
            <person name="Sorensen T."/>
            <person name="Nielsen M.R."/>
            <person name="Sondergaard T.E."/>
            <person name="Sorensen J.L."/>
            <person name="Fitzpatrick D.A."/>
            <person name="Frisvad J.C."/>
            <person name="Nielsen K.L."/>
        </authorList>
    </citation>
    <scope>NUCLEOTIDE SEQUENCE</scope>
    <source>
        <strain evidence="10">IBT 29864</strain>
    </source>
</reference>
<name>A0A9W9VJN1_9EURO</name>
<dbReference type="EMBL" id="JAPZBS010000002">
    <property type="protein sequence ID" value="KAJ5381865.1"/>
    <property type="molecule type" value="Genomic_DNA"/>
</dbReference>
<evidence type="ECO:0000256" key="3">
    <source>
        <dbReference type="ARBA" id="ARBA00022679"/>
    </source>
</evidence>
<dbReference type="Gene3D" id="2.20.28.200">
    <property type="match status" value="1"/>
</dbReference>
<dbReference type="AlphaFoldDB" id="A0A9W9VJN1"/>
<evidence type="ECO:0000313" key="10">
    <source>
        <dbReference type="EMBL" id="KAJ5381865.1"/>
    </source>
</evidence>
<evidence type="ECO:0000256" key="6">
    <source>
        <dbReference type="ARBA" id="ARBA00023027"/>
    </source>
</evidence>
<reference evidence="10" key="1">
    <citation type="submission" date="2022-11" db="EMBL/GenBank/DDBJ databases">
        <authorList>
            <person name="Petersen C."/>
        </authorList>
    </citation>
    <scope>NUCLEOTIDE SEQUENCE</scope>
    <source>
        <strain evidence="10">IBT 29864</strain>
    </source>
</reference>
<evidence type="ECO:0000256" key="8">
    <source>
        <dbReference type="PROSITE-ProRule" id="PRU00236"/>
    </source>
</evidence>
<dbReference type="GeneID" id="81436401"/>
<dbReference type="InterPro" id="IPR026590">
    <property type="entry name" value="Ssirtuin_cat_dom"/>
</dbReference>
<dbReference type="Gene3D" id="3.40.50.1220">
    <property type="entry name" value="TPP-binding domain"/>
    <property type="match status" value="1"/>
</dbReference>
<feature type="domain" description="Deacetylase sirtuin-type" evidence="9">
    <location>
        <begin position="17"/>
        <end position="260"/>
    </location>
</feature>
<feature type="binding site" evidence="8">
    <location>
        <position position="134"/>
    </location>
    <ligand>
        <name>Zn(2+)</name>
        <dbReference type="ChEBI" id="CHEBI:29105"/>
    </ligand>
</feature>
<keyword evidence="6" id="KW-0520">NAD</keyword>
<feature type="binding site" evidence="8">
    <location>
        <position position="131"/>
    </location>
    <ligand>
        <name>Zn(2+)</name>
        <dbReference type="ChEBI" id="CHEBI:29105"/>
    </ligand>
</feature>
<feature type="binding site" evidence="8">
    <location>
        <position position="164"/>
    </location>
    <ligand>
        <name>Zn(2+)</name>
        <dbReference type="ChEBI" id="CHEBI:29105"/>
    </ligand>
</feature>
<evidence type="ECO:0000256" key="5">
    <source>
        <dbReference type="ARBA" id="ARBA00022833"/>
    </source>
</evidence>
<dbReference type="PANTHER" id="PTHR11085">
    <property type="entry name" value="NAD-DEPENDENT PROTEIN DEACYLASE SIRTUIN-5, MITOCHONDRIAL-RELATED"/>
    <property type="match status" value="1"/>
</dbReference>
<evidence type="ECO:0000256" key="4">
    <source>
        <dbReference type="ARBA" id="ARBA00022723"/>
    </source>
</evidence>
<dbReference type="InterPro" id="IPR003000">
    <property type="entry name" value="Sirtuin"/>
</dbReference>
<evidence type="ECO:0000256" key="1">
    <source>
        <dbReference type="ARBA" id="ARBA00006924"/>
    </source>
</evidence>